<evidence type="ECO:0000256" key="1">
    <source>
        <dbReference type="SAM" id="Phobius"/>
    </source>
</evidence>
<feature type="transmembrane region" description="Helical" evidence="1">
    <location>
        <begin position="32"/>
        <end position="52"/>
    </location>
</feature>
<gene>
    <name evidence="2" type="ORF">HPTL_1107</name>
</gene>
<feature type="transmembrane region" description="Helical" evidence="1">
    <location>
        <begin position="7"/>
        <end position="26"/>
    </location>
</feature>
<dbReference type="KEGG" id="htl:HPTL_1107"/>
<keyword evidence="3" id="KW-1185">Reference proteome</keyword>
<keyword evidence="1" id="KW-0472">Membrane</keyword>
<dbReference type="RefSeq" id="WP_119335111.1">
    <property type="nucleotide sequence ID" value="NZ_AP018558.1"/>
</dbReference>
<keyword evidence="1" id="KW-0812">Transmembrane</keyword>
<organism evidence="2 3">
    <name type="scientific">Hydrogenophilus thermoluteolus</name>
    <name type="common">Pseudomonas hydrogenothermophila</name>
    <dbReference type="NCBI Taxonomy" id="297"/>
    <lineage>
        <taxon>Bacteria</taxon>
        <taxon>Pseudomonadati</taxon>
        <taxon>Pseudomonadota</taxon>
        <taxon>Hydrogenophilia</taxon>
        <taxon>Hydrogenophilales</taxon>
        <taxon>Hydrogenophilaceae</taxon>
        <taxon>Hydrogenophilus</taxon>
    </lineage>
</organism>
<evidence type="ECO:0000313" key="3">
    <source>
        <dbReference type="Proteomes" id="UP000262004"/>
    </source>
</evidence>
<evidence type="ECO:0000313" key="2">
    <source>
        <dbReference type="EMBL" id="BBD77371.1"/>
    </source>
</evidence>
<keyword evidence="1" id="KW-1133">Transmembrane helix</keyword>
<accession>A0A2Z6DY06</accession>
<dbReference type="OrthoDB" id="5785330at2"/>
<proteinExistence type="predicted"/>
<name>A0A2Z6DY06_HYDTE</name>
<dbReference type="Proteomes" id="UP000262004">
    <property type="component" value="Chromosome"/>
</dbReference>
<protein>
    <submittedName>
        <fullName evidence="2">Uncharacterized protein</fullName>
    </submittedName>
</protein>
<dbReference type="EMBL" id="AP018558">
    <property type="protein sequence ID" value="BBD77371.1"/>
    <property type="molecule type" value="Genomic_DNA"/>
</dbReference>
<sequence length="62" mass="6920">MNWKRHASLIGNLLLFIAFVMLFYFGALWERLGVGAFLLWMAVAAAGVFAILNAETPHDPNL</sequence>
<reference evidence="2 3" key="1">
    <citation type="submission" date="2018-04" db="EMBL/GenBank/DDBJ databases">
        <title>Complete genome sequence of Hydrogenophilus thermoluteolus TH-1.</title>
        <authorList>
            <person name="Arai H."/>
        </authorList>
    </citation>
    <scope>NUCLEOTIDE SEQUENCE [LARGE SCALE GENOMIC DNA]</scope>
    <source>
        <strain evidence="2 3">TH-1</strain>
    </source>
</reference>
<dbReference type="AlphaFoldDB" id="A0A2Z6DY06"/>